<feature type="region of interest" description="Disordered" evidence="1">
    <location>
        <begin position="53"/>
        <end position="74"/>
    </location>
</feature>
<name>A0A060RQX6_PLARE</name>
<dbReference type="NCBIfam" id="TIGR01477">
    <property type="entry name" value="RIFIN"/>
    <property type="match status" value="1"/>
</dbReference>
<evidence type="ECO:0000313" key="5">
    <source>
        <dbReference type="Proteomes" id="UP000027581"/>
    </source>
</evidence>
<keyword evidence="5" id="KW-1185">Reference proteome</keyword>
<reference evidence="4" key="2">
    <citation type="submission" date="2014-05" db="EMBL/GenBank/DDBJ databases">
        <title>The genome sequences of chimpanzee malaria parasites reveal the path to human adaptation.</title>
        <authorList>
            <person name="Otto T.D."/>
            <person name="Rayner J.C."/>
            <person name="Boehme U."/>
            <person name="Pain A."/>
            <person name="Spottiswoode N."/>
            <person name="Sanders M."/>
            <person name="Quail M."/>
            <person name="Ollomo B."/>
            <person name="Renaud F."/>
            <person name="Thomas A.W."/>
            <person name="Prugnolle F."/>
            <person name="Conway D.J."/>
            <person name="Newbold C."/>
            <person name="Berriman M."/>
        </authorList>
    </citation>
    <scope>NUCLEOTIDE SEQUENCE [LARGE SCALE GENOMIC DNA]</scope>
    <source>
        <strain evidence="4">CDC</strain>
    </source>
</reference>
<dbReference type="InterPro" id="IPR006373">
    <property type="entry name" value="VSA_Rifin"/>
</dbReference>
<dbReference type="AlphaFoldDB" id="A0A060RQX6"/>
<proteinExistence type="predicted"/>
<gene>
    <name evidence="4" type="primary">RIF</name>
    <name evidence="4" type="ORF">PRCDC_0048400</name>
</gene>
<reference evidence="4" key="1">
    <citation type="submission" date="2014-01" db="EMBL/GenBank/DDBJ databases">
        <authorList>
            <person name="Aslett M."/>
        </authorList>
    </citation>
    <scope>NUCLEOTIDE SEQUENCE</scope>
    <source>
        <strain evidence="4">CDC</strain>
    </source>
</reference>
<protein>
    <submittedName>
        <fullName evidence="4">Rifin</fullName>
    </submittedName>
</protein>
<dbReference type="Pfam" id="PF02009">
    <property type="entry name" value="RIFIN"/>
    <property type="match status" value="1"/>
</dbReference>
<evidence type="ECO:0000256" key="3">
    <source>
        <dbReference type="SAM" id="SignalP"/>
    </source>
</evidence>
<evidence type="ECO:0000256" key="1">
    <source>
        <dbReference type="SAM" id="MobiDB-lite"/>
    </source>
</evidence>
<dbReference type="EMBL" id="HG810530">
    <property type="protein sequence ID" value="CDO61850.1"/>
    <property type="molecule type" value="Genomic_DNA"/>
</dbReference>
<sequence length="321" mass="35664">MKLHYCKILLFFLPLNILLTSSSNANTHKKPSIITPHHTPICTSRMLSEKDIRSTNYDNDPQMKSVKQQYDDRTSQRFQEYEERMNDKRQKRKEESDKNIEKIIEKDKTEKSLAGKVEKGCLRCGCALGGVAASVGLFGGLGVYGSKTAALAAATDAGVAEGLKVGLLKVTEIVTNSLARHQGAKIAEINVLETLTTGKFNDEVTLYGIFKCINNNIKGPLREAHEPFFTTVNTMVEKTATLFNKQYNKEVAAVAEAFEQGKADAITAANSASTQLYSAIGYSVLAILIIVLIMVIIYLVLRYLRKKKMKKKAEYTKLLNQ</sequence>
<evidence type="ECO:0000313" key="4">
    <source>
        <dbReference type="EMBL" id="CDO61850.1"/>
    </source>
</evidence>
<keyword evidence="2" id="KW-0812">Transmembrane</keyword>
<dbReference type="Proteomes" id="UP000027581">
    <property type="component" value="Unassembled WGS sequence"/>
</dbReference>
<dbReference type="VEuPathDB" id="PlasmoDB:PRCDC_0048400"/>
<accession>A0A060RQX6</accession>
<keyword evidence="2" id="KW-1133">Transmembrane helix</keyword>
<keyword evidence="3" id="KW-0732">Signal</keyword>
<feature type="chain" id="PRO_5001586694" evidence="3">
    <location>
        <begin position="26"/>
        <end position="321"/>
    </location>
</feature>
<feature type="signal peptide" evidence="3">
    <location>
        <begin position="1"/>
        <end position="25"/>
    </location>
</feature>
<keyword evidence="2" id="KW-0472">Membrane</keyword>
<organism evidence="4 5">
    <name type="scientific">Plasmodium reichenowi</name>
    <dbReference type="NCBI Taxonomy" id="5854"/>
    <lineage>
        <taxon>Eukaryota</taxon>
        <taxon>Sar</taxon>
        <taxon>Alveolata</taxon>
        <taxon>Apicomplexa</taxon>
        <taxon>Aconoidasida</taxon>
        <taxon>Haemosporida</taxon>
        <taxon>Plasmodiidae</taxon>
        <taxon>Plasmodium</taxon>
        <taxon>Plasmodium (Laverania)</taxon>
    </lineage>
</organism>
<dbReference type="PhylomeDB" id="A0A060RQX6"/>
<feature type="transmembrane region" description="Helical" evidence="2">
    <location>
        <begin position="279"/>
        <end position="301"/>
    </location>
</feature>
<dbReference type="VEuPathDB" id="PlasmoDB:PRG01_1202600"/>
<evidence type="ECO:0000256" key="2">
    <source>
        <dbReference type="SAM" id="Phobius"/>
    </source>
</evidence>